<sequence>MHHLALLCHQRPFLLPAAAGDLYSSRDSRISPNSGGGGHVGSWKSTVYAATTSVSIISLPLPLCPRCAMGTYGDGNLQRWAHLDRDFVCPGLATPDSESSVSELSTPGPTTPDWSLSSLAPLYLLLHNDSDSLSGNRLELSATHYADASNGASVAAGHDTLSPEYKNNNSSSLSARLRGLPPSIPIGNFRESMVSPIYPTSDHSWTSRANIFVSDSNFLPAPLSTSQRCLK</sequence>
<evidence type="ECO:0000313" key="1">
    <source>
        <dbReference type="EMBL" id="KAJ7650838.1"/>
    </source>
</evidence>
<protein>
    <submittedName>
        <fullName evidence="1">Uncharacterized protein</fullName>
    </submittedName>
</protein>
<evidence type="ECO:0000313" key="2">
    <source>
        <dbReference type="Proteomes" id="UP001221142"/>
    </source>
</evidence>
<gene>
    <name evidence="1" type="ORF">FB45DRAFT_26777</name>
</gene>
<name>A0AAD7CK43_9AGAR</name>
<reference evidence="1" key="1">
    <citation type="submission" date="2023-03" db="EMBL/GenBank/DDBJ databases">
        <title>Massive genome expansion in bonnet fungi (Mycena s.s.) driven by repeated elements and novel gene families across ecological guilds.</title>
        <authorList>
            <consortium name="Lawrence Berkeley National Laboratory"/>
            <person name="Harder C.B."/>
            <person name="Miyauchi S."/>
            <person name="Viragh M."/>
            <person name="Kuo A."/>
            <person name="Thoen E."/>
            <person name="Andreopoulos B."/>
            <person name="Lu D."/>
            <person name="Skrede I."/>
            <person name="Drula E."/>
            <person name="Henrissat B."/>
            <person name="Morin E."/>
            <person name="Kohler A."/>
            <person name="Barry K."/>
            <person name="LaButti K."/>
            <person name="Morin E."/>
            <person name="Salamov A."/>
            <person name="Lipzen A."/>
            <person name="Mereny Z."/>
            <person name="Hegedus B."/>
            <person name="Baldrian P."/>
            <person name="Stursova M."/>
            <person name="Weitz H."/>
            <person name="Taylor A."/>
            <person name="Grigoriev I.V."/>
            <person name="Nagy L.G."/>
            <person name="Martin F."/>
            <person name="Kauserud H."/>
        </authorList>
    </citation>
    <scope>NUCLEOTIDE SEQUENCE</scope>
    <source>
        <strain evidence="1">9284</strain>
    </source>
</reference>
<keyword evidence="2" id="KW-1185">Reference proteome</keyword>
<proteinExistence type="predicted"/>
<comment type="caution">
    <text evidence="1">The sequence shown here is derived from an EMBL/GenBank/DDBJ whole genome shotgun (WGS) entry which is preliminary data.</text>
</comment>
<dbReference type="AlphaFoldDB" id="A0AAD7CK43"/>
<accession>A0AAD7CK43</accession>
<dbReference type="EMBL" id="JARKIF010000001">
    <property type="protein sequence ID" value="KAJ7650838.1"/>
    <property type="molecule type" value="Genomic_DNA"/>
</dbReference>
<dbReference type="Proteomes" id="UP001221142">
    <property type="component" value="Unassembled WGS sequence"/>
</dbReference>
<organism evidence="1 2">
    <name type="scientific">Roridomyces roridus</name>
    <dbReference type="NCBI Taxonomy" id="1738132"/>
    <lineage>
        <taxon>Eukaryota</taxon>
        <taxon>Fungi</taxon>
        <taxon>Dikarya</taxon>
        <taxon>Basidiomycota</taxon>
        <taxon>Agaricomycotina</taxon>
        <taxon>Agaricomycetes</taxon>
        <taxon>Agaricomycetidae</taxon>
        <taxon>Agaricales</taxon>
        <taxon>Marasmiineae</taxon>
        <taxon>Mycenaceae</taxon>
        <taxon>Roridomyces</taxon>
    </lineage>
</organism>